<dbReference type="RefSeq" id="WP_190252847.1">
    <property type="nucleotide sequence ID" value="NZ_BMPI01000028.1"/>
</dbReference>
<sequence>MSRDALEVIRTRRAVRAMTSEPVRREQLEQILDAAAHAPNAGNRRLQRLVVIDDDATLRVLRMVSPGMLQRPAAAVVICIDVARAVEYGLPARSSGLFIDVGTAAQTMMLAAHALGLGSGPVTSFSRAAVSTVLNLPARWSPEMVVCLGHAATTQPSPVGPHRRSTWRDLTYWGRLGSDATTAAGS</sequence>
<proteinExistence type="inferred from homology"/>
<evidence type="ECO:0000313" key="4">
    <source>
        <dbReference type="EMBL" id="GGM46367.1"/>
    </source>
</evidence>
<comment type="caution">
    <text evidence="4">The sequence shown here is derived from an EMBL/GenBank/DDBJ whole genome shotgun (WGS) entry which is preliminary data.</text>
</comment>
<accession>A0A917TZH7</accession>
<dbReference type="Gene3D" id="3.40.109.10">
    <property type="entry name" value="NADH Oxidase"/>
    <property type="match status" value="1"/>
</dbReference>
<keyword evidence="5" id="KW-1185">Reference proteome</keyword>
<dbReference type="InterPro" id="IPR000415">
    <property type="entry name" value="Nitroreductase-like"/>
</dbReference>
<dbReference type="PANTHER" id="PTHR43673">
    <property type="entry name" value="NAD(P)H NITROREDUCTASE YDGI-RELATED"/>
    <property type="match status" value="1"/>
</dbReference>
<evidence type="ECO:0000256" key="1">
    <source>
        <dbReference type="ARBA" id="ARBA00007118"/>
    </source>
</evidence>
<comment type="similarity">
    <text evidence="1">Belongs to the nitroreductase family.</text>
</comment>
<dbReference type="InterPro" id="IPR029479">
    <property type="entry name" value="Nitroreductase"/>
</dbReference>
<evidence type="ECO:0000313" key="5">
    <source>
        <dbReference type="Proteomes" id="UP000642070"/>
    </source>
</evidence>
<reference evidence="4" key="2">
    <citation type="submission" date="2020-09" db="EMBL/GenBank/DDBJ databases">
        <authorList>
            <person name="Sun Q."/>
            <person name="Ohkuma M."/>
        </authorList>
    </citation>
    <scope>NUCLEOTIDE SEQUENCE</scope>
    <source>
        <strain evidence="4">JCM 19831</strain>
    </source>
</reference>
<name>A0A917TZH7_9ACTN</name>
<dbReference type="AlphaFoldDB" id="A0A917TZH7"/>
<dbReference type="PANTHER" id="PTHR43673:SF10">
    <property type="entry name" value="NADH DEHYDROGENASE_NAD(P)H NITROREDUCTASE XCC3605-RELATED"/>
    <property type="match status" value="1"/>
</dbReference>
<organism evidence="4 5">
    <name type="scientific">Dactylosporangium sucinum</name>
    <dbReference type="NCBI Taxonomy" id="1424081"/>
    <lineage>
        <taxon>Bacteria</taxon>
        <taxon>Bacillati</taxon>
        <taxon>Actinomycetota</taxon>
        <taxon>Actinomycetes</taxon>
        <taxon>Micromonosporales</taxon>
        <taxon>Micromonosporaceae</taxon>
        <taxon>Dactylosporangium</taxon>
    </lineage>
</organism>
<keyword evidence="2" id="KW-0560">Oxidoreductase</keyword>
<evidence type="ECO:0000256" key="2">
    <source>
        <dbReference type="ARBA" id="ARBA00023002"/>
    </source>
</evidence>
<dbReference type="SUPFAM" id="SSF55469">
    <property type="entry name" value="FMN-dependent nitroreductase-like"/>
    <property type="match status" value="1"/>
</dbReference>
<dbReference type="Pfam" id="PF00881">
    <property type="entry name" value="Nitroreductase"/>
    <property type="match status" value="1"/>
</dbReference>
<dbReference type="GO" id="GO:0016491">
    <property type="term" value="F:oxidoreductase activity"/>
    <property type="evidence" value="ECO:0007669"/>
    <property type="project" value="UniProtKB-KW"/>
</dbReference>
<dbReference type="EMBL" id="BMPI01000028">
    <property type="protein sequence ID" value="GGM46367.1"/>
    <property type="molecule type" value="Genomic_DNA"/>
</dbReference>
<protein>
    <submittedName>
        <fullName evidence="4">Nitroreductase</fullName>
    </submittedName>
</protein>
<gene>
    <name evidence="4" type="ORF">GCM10007977_055120</name>
</gene>
<dbReference type="Proteomes" id="UP000642070">
    <property type="component" value="Unassembled WGS sequence"/>
</dbReference>
<dbReference type="CDD" id="cd02062">
    <property type="entry name" value="Nitro_FMN_reductase"/>
    <property type="match status" value="1"/>
</dbReference>
<evidence type="ECO:0000259" key="3">
    <source>
        <dbReference type="Pfam" id="PF00881"/>
    </source>
</evidence>
<feature type="domain" description="Nitroreductase" evidence="3">
    <location>
        <begin position="74"/>
        <end position="150"/>
    </location>
</feature>
<reference evidence="4" key="1">
    <citation type="journal article" date="2014" name="Int. J. Syst. Evol. Microbiol.">
        <title>Complete genome sequence of Corynebacterium casei LMG S-19264T (=DSM 44701T), isolated from a smear-ripened cheese.</title>
        <authorList>
            <consortium name="US DOE Joint Genome Institute (JGI-PGF)"/>
            <person name="Walter F."/>
            <person name="Albersmeier A."/>
            <person name="Kalinowski J."/>
            <person name="Ruckert C."/>
        </authorList>
    </citation>
    <scope>NUCLEOTIDE SEQUENCE</scope>
    <source>
        <strain evidence="4">JCM 19831</strain>
    </source>
</reference>